<dbReference type="GO" id="GO:0004721">
    <property type="term" value="F:phosphoprotein phosphatase activity"/>
    <property type="evidence" value="ECO:0007669"/>
    <property type="project" value="InterPro"/>
</dbReference>
<comment type="caution">
    <text evidence="3">The sequence shown here is derived from an EMBL/GenBank/DDBJ whole genome shotgun (WGS) entry which is preliminary data.</text>
</comment>
<evidence type="ECO:0000259" key="2">
    <source>
        <dbReference type="PROSITE" id="PS50056"/>
    </source>
</evidence>
<proteinExistence type="predicted"/>
<feature type="region of interest" description="Disordered" evidence="1">
    <location>
        <begin position="1"/>
        <end position="93"/>
    </location>
</feature>
<dbReference type="AlphaFoldDB" id="A0AAW1S8E2"/>
<dbReference type="PROSITE" id="PS00383">
    <property type="entry name" value="TYR_PHOSPHATASE_1"/>
    <property type="match status" value="1"/>
</dbReference>
<accession>A0AAW1S8E2</accession>
<dbReference type="InterPro" id="IPR026893">
    <property type="entry name" value="Tyr/Ser_Pase_IphP-type"/>
</dbReference>
<protein>
    <recommendedName>
        <fullName evidence="2">Tyrosine specific protein phosphatases domain-containing protein</fullName>
    </recommendedName>
</protein>
<dbReference type="PANTHER" id="PTHR31126">
    <property type="entry name" value="TYROSINE-PROTEIN PHOSPHATASE"/>
    <property type="match status" value="1"/>
</dbReference>
<dbReference type="PROSITE" id="PS50056">
    <property type="entry name" value="TYR_PHOSPHATASE_2"/>
    <property type="match status" value="1"/>
</dbReference>
<dbReference type="Proteomes" id="UP001445335">
    <property type="component" value="Unassembled WGS sequence"/>
</dbReference>
<sequence>MRFNAAPASHPPCQPAASDAAGGAAAGPQLAEAQSHYSASPPAKSEKAAKASVVDVLDRASMAGQKRPLEEGPVAAPEPGEQATTKHKRTPSASVNLRDVGAGAGHKANLKEGALFRASQILSADEMRRYGMRTILDLRRMDRPCKKAASNVHEARMRRLGTIISKGPDLIYPEKGKLYATRGHPKPCVPCQRHLEESIGFRAEAVMHADLIPTFVGLRIFAAMPQRVRMQAIVAAFRGKGASSVMAPAVANPLYMGYKVLYKTMLEDSKRGIATALRVFAEAENYPILIHCIHGKDRTGIVVMLLLLLCGVKREAIVEDYMMSEKVLKQSRMHNELDLDVYLTADDVIAATRDTMEATLDYLDHKYGDIDHYCRECGMEPWELSRIRVNLLEQTHPHDQELAAEGKKDALAPLKKMLEPMLSPGPGIKRQSQAMEAPAPKGGQEVTAH</sequence>
<gene>
    <name evidence="3" type="ORF">WJX81_008362</name>
</gene>
<feature type="compositionally biased region" description="Low complexity" evidence="1">
    <location>
        <begin position="71"/>
        <end position="81"/>
    </location>
</feature>
<dbReference type="InterPro" id="IPR016130">
    <property type="entry name" value="Tyr_Pase_AS"/>
</dbReference>
<dbReference type="PANTHER" id="PTHR31126:SF10">
    <property type="entry name" value="PROTEIN PHOSPHATASE, PUTATIVE (AFU_ORTHOLOGUE AFUA_6G06650)-RELATED"/>
    <property type="match status" value="1"/>
</dbReference>
<dbReference type="Pfam" id="PF13350">
    <property type="entry name" value="Y_phosphatase3"/>
    <property type="match status" value="1"/>
</dbReference>
<feature type="compositionally biased region" description="Low complexity" evidence="1">
    <location>
        <begin position="16"/>
        <end position="43"/>
    </location>
</feature>
<evidence type="ECO:0000313" key="4">
    <source>
        <dbReference type="Proteomes" id="UP001445335"/>
    </source>
</evidence>
<feature type="region of interest" description="Disordered" evidence="1">
    <location>
        <begin position="421"/>
        <end position="449"/>
    </location>
</feature>
<reference evidence="3 4" key="1">
    <citation type="journal article" date="2024" name="Nat. Commun.">
        <title>Phylogenomics reveals the evolutionary origins of lichenization in chlorophyte algae.</title>
        <authorList>
            <person name="Puginier C."/>
            <person name="Libourel C."/>
            <person name="Otte J."/>
            <person name="Skaloud P."/>
            <person name="Haon M."/>
            <person name="Grisel S."/>
            <person name="Petersen M."/>
            <person name="Berrin J.G."/>
            <person name="Delaux P.M."/>
            <person name="Dal Grande F."/>
            <person name="Keller J."/>
        </authorList>
    </citation>
    <scope>NUCLEOTIDE SEQUENCE [LARGE SCALE GENOMIC DNA]</scope>
    <source>
        <strain evidence="3 4">SAG 245.80</strain>
    </source>
</reference>
<dbReference type="Gene3D" id="3.90.190.10">
    <property type="entry name" value="Protein tyrosine phosphatase superfamily"/>
    <property type="match status" value="1"/>
</dbReference>
<keyword evidence="4" id="KW-1185">Reference proteome</keyword>
<dbReference type="InterPro" id="IPR029021">
    <property type="entry name" value="Prot-tyrosine_phosphatase-like"/>
</dbReference>
<dbReference type="EMBL" id="JALJOU010000010">
    <property type="protein sequence ID" value="KAK9841869.1"/>
    <property type="molecule type" value="Genomic_DNA"/>
</dbReference>
<name>A0AAW1S8E2_9CHLO</name>
<feature type="domain" description="Tyrosine specific protein phosphatases" evidence="2">
    <location>
        <begin position="271"/>
        <end position="343"/>
    </location>
</feature>
<evidence type="ECO:0000256" key="1">
    <source>
        <dbReference type="SAM" id="MobiDB-lite"/>
    </source>
</evidence>
<evidence type="ECO:0000313" key="3">
    <source>
        <dbReference type="EMBL" id="KAK9841869.1"/>
    </source>
</evidence>
<dbReference type="InterPro" id="IPR000387">
    <property type="entry name" value="Tyr_Pase_dom"/>
</dbReference>
<dbReference type="SUPFAM" id="SSF52799">
    <property type="entry name" value="(Phosphotyrosine protein) phosphatases II"/>
    <property type="match status" value="1"/>
</dbReference>
<organism evidence="3 4">
    <name type="scientific">Elliptochloris bilobata</name>
    <dbReference type="NCBI Taxonomy" id="381761"/>
    <lineage>
        <taxon>Eukaryota</taxon>
        <taxon>Viridiplantae</taxon>
        <taxon>Chlorophyta</taxon>
        <taxon>core chlorophytes</taxon>
        <taxon>Trebouxiophyceae</taxon>
        <taxon>Trebouxiophyceae incertae sedis</taxon>
        <taxon>Elliptochloris clade</taxon>
        <taxon>Elliptochloris</taxon>
    </lineage>
</organism>